<dbReference type="Proteomes" id="UP000662770">
    <property type="component" value="Chromosome"/>
</dbReference>
<sequence length="76" mass="8819">MSLPDHFAYFDGQWVFNGGREDLDTAREQAAICPRFQEDDEDEQVDDVRKSCYNCAFRRWSPDSFSCTVMADIILS</sequence>
<protein>
    <submittedName>
        <fullName evidence="1">Uncharacterized protein</fullName>
    </submittedName>
</protein>
<keyword evidence="2" id="KW-1185">Reference proteome</keyword>
<evidence type="ECO:0000313" key="2">
    <source>
        <dbReference type="Proteomes" id="UP000662770"/>
    </source>
</evidence>
<accession>A0ABX7QQS2</accession>
<name>A0ABX7QQS2_9GAMM</name>
<organism evidence="1 2">
    <name type="scientific">Shewanella avicenniae</name>
    <dbReference type="NCBI Taxonomy" id="2814294"/>
    <lineage>
        <taxon>Bacteria</taxon>
        <taxon>Pseudomonadati</taxon>
        <taxon>Pseudomonadota</taxon>
        <taxon>Gammaproteobacteria</taxon>
        <taxon>Alteromonadales</taxon>
        <taxon>Shewanellaceae</taxon>
        <taxon>Shewanella</taxon>
    </lineage>
</organism>
<proteinExistence type="predicted"/>
<dbReference type="EMBL" id="CP071503">
    <property type="protein sequence ID" value="QSX33811.1"/>
    <property type="molecule type" value="Genomic_DNA"/>
</dbReference>
<gene>
    <name evidence="1" type="ORF">JYB87_00725</name>
</gene>
<reference evidence="1 2" key="1">
    <citation type="submission" date="2021-03" db="EMBL/GenBank/DDBJ databases">
        <title>Novel species identification of genus Shewanella.</title>
        <authorList>
            <person name="Liu G."/>
            <person name="Zhang Q."/>
        </authorList>
    </citation>
    <scope>NUCLEOTIDE SEQUENCE [LARGE SCALE GENOMIC DNA]</scope>
    <source>
        <strain evidence="1 2">FJAT-51800</strain>
    </source>
</reference>
<evidence type="ECO:0000313" key="1">
    <source>
        <dbReference type="EMBL" id="QSX33811.1"/>
    </source>
</evidence>
<dbReference type="RefSeq" id="WP_207355019.1">
    <property type="nucleotide sequence ID" value="NZ_CP071503.1"/>
</dbReference>